<dbReference type="Pfam" id="PF00072">
    <property type="entry name" value="Response_reg"/>
    <property type="match status" value="1"/>
</dbReference>
<gene>
    <name evidence="4" type="ORF">ACFFJC_10345</name>
</gene>
<feature type="modified residue" description="4-aspartylphosphate" evidence="2">
    <location>
        <position position="57"/>
    </location>
</feature>
<proteinExistence type="predicted"/>
<dbReference type="InterPro" id="IPR011006">
    <property type="entry name" value="CheY-like_superfamily"/>
</dbReference>
<keyword evidence="1 2" id="KW-0597">Phosphoprotein</keyword>
<evidence type="ECO:0000313" key="5">
    <source>
        <dbReference type="Proteomes" id="UP001589798"/>
    </source>
</evidence>
<evidence type="ECO:0000313" key="4">
    <source>
        <dbReference type="EMBL" id="MFC0204672.1"/>
    </source>
</evidence>
<reference evidence="4 5" key="1">
    <citation type="submission" date="2024-09" db="EMBL/GenBank/DDBJ databases">
        <authorList>
            <person name="Sun Q."/>
            <person name="Mori K."/>
        </authorList>
    </citation>
    <scope>NUCLEOTIDE SEQUENCE [LARGE SCALE GENOMIC DNA]</scope>
    <source>
        <strain evidence="4 5">CCM 7706</strain>
    </source>
</reference>
<organism evidence="4 5">
    <name type="scientific">Novosphingobium soli</name>
    <dbReference type="NCBI Taxonomy" id="574956"/>
    <lineage>
        <taxon>Bacteria</taxon>
        <taxon>Pseudomonadati</taxon>
        <taxon>Pseudomonadota</taxon>
        <taxon>Alphaproteobacteria</taxon>
        <taxon>Sphingomonadales</taxon>
        <taxon>Sphingomonadaceae</taxon>
        <taxon>Novosphingobium</taxon>
    </lineage>
</organism>
<accession>A0ABV6CVB8</accession>
<dbReference type="PROSITE" id="PS50110">
    <property type="entry name" value="RESPONSE_REGULATORY"/>
    <property type="match status" value="1"/>
</dbReference>
<dbReference type="InterPro" id="IPR001789">
    <property type="entry name" value="Sig_transdc_resp-reg_receiver"/>
</dbReference>
<dbReference type="RefSeq" id="WP_379487428.1">
    <property type="nucleotide sequence ID" value="NZ_JBHLWK010000012.1"/>
</dbReference>
<evidence type="ECO:0000256" key="2">
    <source>
        <dbReference type="PROSITE-ProRule" id="PRU00169"/>
    </source>
</evidence>
<dbReference type="Proteomes" id="UP001589798">
    <property type="component" value="Unassembled WGS sequence"/>
</dbReference>
<dbReference type="Gene3D" id="3.40.50.2300">
    <property type="match status" value="1"/>
</dbReference>
<feature type="domain" description="Response regulatory" evidence="3">
    <location>
        <begin position="7"/>
        <end position="124"/>
    </location>
</feature>
<sequence>MRADQALVLLIDDVRPIVEELLTFMELHGIPAVGVSDLDAAIAALEQNPAIRILACDVRLGRESGLSIVQRIQGHAQLRARPFRYLFITGDQMRQDALPDMPDHTVLTKPVQPQVLIDVLSEWLGERAQDPHKGEV</sequence>
<evidence type="ECO:0000256" key="1">
    <source>
        <dbReference type="ARBA" id="ARBA00022553"/>
    </source>
</evidence>
<keyword evidence="5" id="KW-1185">Reference proteome</keyword>
<dbReference type="PANTHER" id="PTHR44591">
    <property type="entry name" value="STRESS RESPONSE REGULATOR PROTEIN 1"/>
    <property type="match status" value="1"/>
</dbReference>
<name>A0ABV6CVB8_9SPHN</name>
<dbReference type="InterPro" id="IPR050595">
    <property type="entry name" value="Bact_response_regulator"/>
</dbReference>
<protein>
    <submittedName>
        <fullName evidence="4">Response regulator</fullName>
    </submittedName>
</protein>
<dbReference type="PANTHER" id="PTHR44591:SF3">
    <property type="entry name" value="RESPONSE REGULATORY DOMAIN-CONTAINING PROTEIN"/>
    <property type="match status" value="1"/>
</dbReference>
<dbReference type="EMBL" id="JBHLWK010000012">
    <property type="protein sequence ID" value="MFC0204672.1"/>
    <property type="molecule type" value="Genomic_DNA"/>
</dbReference>
<dbReference type="SUPFAM" id="SSF52172">
    <property type="entry name" value="CheY-like"/>
    <property type="match status" value="1"/>
</dbReference>
<dbReference type="SMART" id="SM00448">
    <property type="entry name" value="REC"/>
    <property type="match status" value="1"/>
</dbReference>
<evidence type="ECO:0000259" key="3">
    <source>
        <dbReference type="PROSITE" id="PS50110"/>
    </source>
</evidence>
<comment type="caution">
    <text evidence="4">The sequence shown here is derived from an EMBL/GenBank/DDBJ whole genome shotgun (WGS) entry which is preliminary data.</text>
</comment>